<keyword evidence="1" id="KW-0449">Lipoprotein</keyword>
<dbReference type="STRING" id="1349785.GCA_000509405_02094"/>
<dbReference type="InterPro" id="IPR041662">
    <property type="entry name" value="SusD-like_2"/>
</dbReference>
<dbReference type="RefSeq" id="WP_100211556.1">
    <property type="nucleotide sequence ID" value="NZ_CP138495.1"/>
</dbReference>
<sequence length="476" mass="51970">MKKIFLLFISSLLVFTSCDKGFEDLNTDPNNASIVDPNLLLGNAFFGTANITYSTGVAGDQGSCWAEQWSKVQYNDEARYSPRSGTSNDIWSLYDRIQEFKDAEKLALAKGDDLVAGVAITMQAMVYQVLTDLFGDVPFSEANLGATGNFTPKYDRQEDIYAGLIALYDDAISKLSSGDGSITPSTDRIFSGDATKWLKFAASLKFRALMRISNATNVTNSALQNIDAQLTALLPNLMTSNEDSAYMHYFEASPSANPFFETIKEGNRIEYRIATTLVDLMSNSNDPRLAKYAQPTPDGNGIVGAGIGVSDLPNSQYNYNNTSQIGTDFLKPETPAYFLRYAEVEFLKAEAAQRGLISGSAAEFYANGITASFNEVGALGATAFIAANSLNANTALKQIGEQKWVALFGQGFESWIEWRRTGFPVLSGAVNPIEITSIPVRYTYPGEEQSRNAANYNDAVASQGADLLTTKVWWNK</sequence>
<name>A0A2H1EBK4_9FLAO</name>
<dbReference type="EMBL" id="LT634361">
    <property type="protein sequence ID" value="SFZ83936.1"/>
    <property type="molecule type" value="Genomic_DNA"/>
</dbReference>
<gene>
    <name evidence="1" type="ORF">MARIT_2377</name>
</gene>
<organism evidence="1 2">
    <name type="scientific">Tenacibaculum maritimum NCIMB 2154</name>
    <dbReference type="NCBI Taxonomy" id="1349785"/>
    <lineage>
        <taxon>Bacteria</taxon>
        <taxon>Pseudomonadati</taxon>
        <taxon>Bacteroidota</taxon>
        <taxon>Flavobacteriia</taxon>
        <taxon>Flavobacteriales</taxon>
        <taxon>Flavobacteriaceae</taxon>
        <taxon>Tenacibaculum</taxon>
    </lineage>
</organism>
<evidence type="ECO:0000313" key="2">
    <source>
        <dbReference type="Proteomes" id="UP000231564"/>
    </source>
</evidence>
<dbReference type="KEGG" id="tmar:MARIT_2377"/>
<dbReference type="InterPro" id="IPR011990">
    <property type="entry name" value="TPR-like_helical_dom_sf"/>
</dbReference>
<dbReference type="OrthoDB" id="725917at2"/>
<dbReference type="Gene3D" id="1.25.40.390">
    <property type="match status" value="1"/>
</dbReference>
<keyword evidence="2" id="KW-1185">Reference proteome</keyword>
<dbReference type="Pfam" id="PF12771">
    <property type="entry name" value="SusD-like_2"/>
    <property type="match status" value="1"/>
</dbReference>
<accession>A0A2H1EBK4</accession>
<dbReference type="AlphaFoldDB" id="A0A2H1EBK4"/>
<protein>
    <submittedName>
        <fullName evidence="1">SusD/RagB family lipoprotein</fullName>
    </submittedName>
</protein>
<dbReference type="Proteomes" id="UP000231564">
    <property type="component" value="Chromosome MARIT"/>
</dbReference>
<dbReference type="GeneID" id="47723851"/>
<evidence type="ECO:0000313" key="1">
    <source>
        <dbReference type="EMBL" id="SFZ83936.1"/>
    </source>
</evidence>
<reference evidence="1 2" key="1">
    <citation type="submission" date="2016-11" db="EMBL/GenBank/DDBJ databases">
        <authorList>
            <person name="Jaros S."/>
            <person name="Januszkiewicz K."/>
            <person name="Wedrychowicz H."/>
        </authorList>
    </citation>
    <scope>NUCLEOTIDE SEQUENCE [LARGE SCALE GENOMIC DNA]</scope>
    <source>
        <strain evidence="1">NCIMB 2154T</strain>
    </source>
</reference>
<dbReference type="SUPFAM" id="SSF48452">
    <property type="entry name" value="TPR-like"/>
    <property type="match status" value="1"/>
</dbReference>
<dbReference type="PROSITE" id="PS51257">
    <property type="entry name" value="PROKAR_LIPOPROTEIN"/>
    <property type="match status" value="1"/>
</dbReference>
<proteinExistence type="predicted"/>